<sequence>MPDAIPDRRVVMPSERSVYSDRSTMSSMFPHVVIYEMRSNLRRPFANPSLFAALIRASTAEV</sequence>
<dbReference type="Proteomes" id="UP000033187">
    <property type="component" value="Chromosome 1"/>
</dbReference>
<organism evidence="1 2">
    <name type="scientific">Candidatus Filomicrobium marinum</name>
    <dbReference type="NCBI Taxonomy" id="1608628"/>
    <lineage>
        <taxon>Bacteria</taxon>
        <taxon>Pseudomonadati</taxon>
        <taxon>Pseudomonadota</taxon>
        <taxon>Alphaproteobacteria</taxon>
        <taxon>Hyphomicrobiales</taxon>
        <taxon>Hyphomicrobiaceae</taxon>
        <taxon>Filomicrobium</taxon>
    </lineage>
</organism>
<dbReference type="KEGG" id="fiy:BN1229_v1_1916"/>
<dbReference type="AlphaFoldDB" id="A0A0D6JET4"/>
<dbReference type="EMBL" id="LN829119">
    <property type="protein sequence ID" value="CPR18901.1"/>
    <property type="molecule type" value="Genomic_DNA"/>
</dbReference>
<reference evidence="2" key="1">
    <citation type="submission" date="2015-02" db="EMBL/GenBank/DDBJ databases">
        <authorList>
            <person name="Chooi Y.-H."/>
        </authorList>
    </citation>
    <scope>NUCLEOTIDE SEQUENCE [LARGE SCALE GENOMIC DNA]</scope>
    <source>
        <strain evidence="2">strain Y</strain>
    </source>
</reference>
<proteinExistence type="predicted"/>
<protein>
    <submittedName>
        <fullName evidence="1">Uncharacterized protein</fullName>
    </submittedName>
</protein>
<keyword evidence="2" id="KW-1185">Reference proteome</keyword>
<gene>
    <name evidence="1" type="ORF">YBN1229_v1_1916</name>
</gene>
<evidence type="ECO:0000313" key="2">
    <source>
        <dbReference type="Proteomes" id="UP000033187"/>
    </source>
</evidence>
<dbReference type="KEGG" id="fil:BN1229_v1_1913"/>
<accession>A0A0D6JET4</accession>
<name>A0A0D6JET4_9HYPH</name>
<evidence type="ECO:0000313" key="1">
    <source>
        <dbReference type="EMBL" id="CPR18901.1"/>
    </source>
</evidence>